<dbReference type="InterPro" id="IPR027443">
    <property type="entry name" value="IPNS-like_sf"/>
</dbReference>
<dbReference type="EMBL" id="BLLK01000062">
    <property type="protein sequence ID" value="GFH59166.1"/>
    <property type="molecule type" value="Genomic_DNA"/>
</dbReference>
<dbReference type="Proteomes" id="UP001054902">
    <property type="component" value="Unassembled WGS sequence"/>
</dbReference>
<dbReference type="SUPFAM" id="SSF51197">
    <property type="entry name" value="Clavaminate synthase-like"/>
    <property type="match status" value="1"/>
</dbReference>
<dbReference type="AlphaFoldDB" id="A0AAD3D9I3"/>
<keyword evidence="2" id="KW-0732">Signal</keyword>
<sequence>MKWFSIAYVALALDLSLAFAPSQQKALTPITSTKSLFAYPPRKNRRGGNEPSNEDENDDYDPILDEPEGRRGDGRNWIEKSSPVGIGKLVEESKETKEKETDGNYDLGVNGESFQTGELSERMYDALMSVAAKRFPAGAEIPSELEDVYKIYAMDITAKEAVKAALDQNGLELAINDEESQDEGLWGDIDAVYLIDPETGKVEEGTEEYDSFDTAVEEGDWEPGQPFNFVVRNVPARLKEMDISDLLSQLDPEGSLRNQAKEKGMTLPDEDVASLKDLEIEVNRRVKLAPYEAEDENSVYKGDGSKGYNIMKRSDLLVESGNVDGTENESTLMHVMDALVSHSCLVVDVTDGGTRFGDALKLSKMWKTSADFFDAVNEDEGQEASLPGMQVAEGVGSTYAKVGYANMGEGSMKFLETRVVRGTSNIVPSEAESIIGEDGVKSFVDSFDVMCAIGKDIVRVAVAAANMEYDAFMRLSSSEENSDLPMISGLTFDDNEIAGIADVDEEGNYVDAARMSSEAALLLTEELIDDGKKMNVNADEGGVNMSPHRICRYQGKSSSDKNEQLKETFGAHTDTSFMTLVPVAAISGLEIFDEAANVWLRPELMARKTWEADRAKQGLDTSAQTEKVIMFDGDEEKEIELPWHCRYVVAMPGELLQIATRNEVAAAVHRVVSVADGDARISAPVLLRARSGMRMNISKYFGDIETAGSLLKECDGMKLEDIHNALQPKRK</sequence>
<evidence type="ECO:0000256" key="1">
    <source>
        <dbReference type="SAM" id="MobiDB-lite"/>
    </source>
</evidence>
<accession>A0AAD3D9I3</accession>
<reference evidence="3 4" key="1">
    <citation type="journal article" date="2021" name="Sci. Rep.">
        <title>The genome of the diatom Chaetoceros tenuissimus carries an ancient integrated fragment of an extant virus.</title>
        <authorList>
            <person name="Hongo Y."/>
            <person name="Kimura K."/>
            <person name="Takaki Y."/>
            <person name="Yoshida Y."/>
            <person name="Baba S."/>
            <person name="Kobayashi G."/>
            <person name="Nagasaki K."/>
            <person name="Hano T."/>
            <person name="Tomaru Y."/>
        </authorList>
    </citation>
    <scope>NUCLEOTIDE SEQUENCE [LARGE SCALE GENOMIC DNA]</scope>
    <source>
        <strain evidence="3 4">NIES-3715</strain>
    </source>
</reference>
<name>A0AAD3D9I3_9STRA</name>
<proteinExistence type="predicted"/>
<feature type="compositionally biased region" description="Basic and acidic residues" evidence="1">
    <location>
        <begin position="91"/>
        <end position="102"/>
    </location>
</feature>
<evidence type="ECO:0000256" key="2">
    <source>
        <dbReference type="SAM" id="SignalP"/>
    </source>
</evidence>
<dbReference type="Gene3D" id="2.60.120.330">
    <property type="entry name" value="B-lactam Antibiotic, Isopenicillin N Synthase, Chain"/>
    <property type="match status" value="1"/>
</dbReference>
<feature type="compositionally biased region" description="Acidic residues" evidence="1">
    <location>
        <begin position="52"/>
        <end position="66"/>
    </location>
</feature>
<feature type="region of interest" description="Disordered" evidence="1">
    <location>
        <begin position="36"/>
        <end position="78"/>
    </location>
</feature>
<organism evidence="3 4">
    <name type="scientific">Chaetoceros tenuissimus</name>
    <dbReference type="NCBI Taxonomy" id="426638"/>
    <lineage>
        <taxon>Eukaryota</taxon>
        <taxon>Sar</taxon>
        <taxon>Stramenopiles</taxon>
        <taxon>Ochrophyta</taxon>
        <taxon>Bacillariophyta</taxon>
        <taxon>Coscinodiscophyceae</taxon>
        <taxon>Chaetocerotophycidae</taxon>
        <taxon>Chaetocerotales</taxon>
        <taxon>Chaetocerotaceae</taxon>
        <taxon>Chaetoceros</taxon>
    </lineage>
</organism>
<evidence type="ECO:0000313" key="3">
    <source>
        <dbReference type="EMBL" id="GFH59166.1"/>
    </source>
</evidence>
<feature type="chain" id="PRO_5042001890" description="Isopenicillin N synthase-like Fe(2+) 2OG dioxygenase domain-containing protein" evidence="2">
    <location>
        <begin position="19"/>
        <end position="731"/>
    </location>
</feature>
<evidence type="ECO:0000313" key="4">
    <source>
        <dbReference type="Proteomes" id="UP001054902"/>
    </source>
</evidence>
<protein>
    <recommendedName>
        <fullName evidence="5">Isopenicillin N synthase-like Fe(2+) 2OG dioxygenase domain-containing protein</fullName>
    </recommendedName>
</protein>
<evidence type="ECO:0008006" key="5">
    <source>
        <dbReference type="Google" id="ProtNLM"/>
    </source>
</evidence>
<feature type="compositionally biased region" description="Basic and acidic residues" evidence="1">
    <location>
        <begin position="67"/>
        <end position="78"/>
    </location>
</feature>
<gene>
    <name evidence="3" type="ORF">CTEN210_15642</name>
</gene>
<feature type="region of interest" description="Disordered" evidence="1">
    <location>
        <begin position="91"/>
        <end position="110"/>
    </location>
</feature>
<keyword evidence="4" id="KW-1185">Reference proteome</keyword>
<comment type="caution">
    <text evidence="3">The sequence shown here is derived from an EMBL/GenBank/DDBJ whole genome shotgun (WGS) entry which is preliminary data.</text>
</comment>
<feature type="signal peptide" evidence="2">
    <location>
        <begin position="1"/>
        <end position="18"/>
    </location>
</feature>